<dbReference type="InterPro" id="IPR008844">
    <property type="entry name" value="Spore_GerAC-like"/>
</dbReference>
<comment type="caution">
    <text evidence="10">The sequence shown here is derived from an EMBL/GenBank/DDBJ whole genome shotgun (WGS) entry which is preliminary data.</text>
</comment>
<evidence type="ECO:0000256" key="1">
    <source>
        <dbReference type="ARBA" id="ARBA00004635"/>
    </source>
</evidence>
<dbReference type="InterPro" id="IPR057336">
    <property type="entry name" value="GerAC_N"/>
</dbReference>
<evidence type="ECO:0000256" key="6">
    <source>
        <dbReference type="ARBA" id="ARBA00023139"/>
    </source>
</evidence>
<evidence type="ECO:0000259" key="8">
    <source>
        <dbReference type="Pfam" id="PF05504"/>
    </source>
</evidence>
<evidence type="ECO:0000259" key="9">
    <source>
        <dbReference type="Pfam" id="PF25198"/>
    </source>
</evidence>
<dbReference type="AlphaFoldDB" id="A0A1Q8Q299"/>
<keyword evidence="6" id="KW-0564">Palmitate</keyword>
<dbReference type="Pfam" id="PF05504">
    <property type="entry name" value="Spore_GerAC"/>
    <property type="match status" value="1"/>
</dbReference>
<dbReference type="Gene3D" id="3.30.300.210">
    <property type="entry name" value="Nutrient germinant receptor protein C, domain 3"/>
    <property type="match status" value="1"/>
</dbReference>
<feature type="domain" description="Spore germination protein N-terminal" evidence="9">
    <location>
        <begin position="24"/>
        <end position="200"/>
    </location>
</feature>
<evidence type="ECO:0000256" key="3">
    <source>
        <dbReference type="ARBA" id="ARBA00022544"/>
    </source>
</evidence>
<keyword evidence="3" id="KW-0309">Germination</keyword>
<dbReference type="NCBIfam" id="TIGR02887">
    <property type="entry name" value="spore_ger_x_C"/>
    <property type="match status" value="1"/>
</dbReference>
<evidence type="ECO:0000256" key="5">
    <source>
        <dbReference type="ARBA" id="ARBA00023136"/>
    </source>
</evidence>
<keyword evidence="11" id="KW-1185">Reference proteome</keyword>
<dbReference type="GO" id="GO:0016020">
    <property type="term" value="C:membrane"/>
    <property type="evidence" value="ECO:0007669"/>
    <property type="project" value="UniProtKB-SubCell"/>
</dbReference>
<dbReference type="GO" id="GO:0009847">
    <property type="term" value="P:spore germination"/>
    <property type="evidence" value="ECO:0007669"/>
    <property type="project" value="InterPro"/>
</dbReference>
<feature type="domain" description="Spore germination GerAC-like C-terminal" evidence="8">
    <location>
        <begin position="228"/>
        <end position="393"/>
    </location>
</feature>
<evidence type="ECO:0000256" key="7">
    <source>
        <dbReference type="ARBA" id="ARBA00023288"/>
    </source>
</evidence>
<dbReference type="InterPro" id="IPR038501">
    <property type="entry name" value="Spore_GerAC_C_sf"/>
</dbReference>
<dbReference type="PROSITE" id="PS51257">
    <property type="entry name" value="PROKAR_LIPOPROTEIN"/>
    <property type="match status" value="1"/>
</dbReference>
<dbReference type="InterPro" id="IPR046953">
    <property type="entry name" value="Spore_GerAC-like_C"/>
</dbReference>
<protein>
    <submittedName>
        <fullName evidence="10">Spore gernimation protein KC</fullName>
    </submittedName>
</protein>
<dbReference type="RefSeq" id="WP_075399534.1">
    <property type="nucleotide sequence ID" value="NZ_MSDU01000048.1"/>
</dbReference>
<dbReference type="Pfam" id="PF25198">
    <property type="entry name" value="Spore_GerAC_N"/>
    <property type="match status" value="1"/>
</dbReference>
<evidence type="ECO:0000313" key="11">
    <source>
        <dbReference type="Proteomes" id="UP000185568"/>
    </source>
</evidence>
<reference evidence="10 11" key="1">
    <citation type="submission" date="2016-12" db="EMBL/GenBank/DDBJ databases">
        <title>Domibacillus antri genome sequencing.</title>
        <authorList>
            <person name="Verma A."/>
            <person name="Krishnamurthi S."/>
        </authorList>
    </citation>
    <scope>NUCLEOTIDE SEQUENCE [LARGE SCALE GENOMIC DNA]</scope>
    <source>
        <strain evidence="10 11">XD80</strain>
    </source>
</reference>
<accession>A0A1Q8Q299</accession>
<comment type="subcellular location">
    <subcellularLocation>
        <location evidence="1">Membrane</location>
        <topology evidence="1">Lipid-anchor</topology>
    </subcellularLocation>
</comment>
<gene>
    <name evidence="10" type="ORF">BTO30_15085</name>
</gene>
<dbReference type="Gene3D" id="6.20.190.10">
    <property type="entry name" value="Nutrient germinant receptor protein C, domain 1"/>
    <property type="match status" value="1"/>
</dbReference>
<comment type="similarity">
    <text evidence="2">Belongs to the GerABKC lipoprotein family.</text>
</comment>
<dbReference type="OrthoDB" id="9816067at2"/>
<keyword evidence="4" id="KW-0732">Signal</keyword>
<name>A0A1Q8Q299_9BACI</name>
<dbReference type="Proteomes" id="UP000185568">
    <property type="component" value="Unassembled WGS sequence"/>
</dbReference>
<dbReference type="PANTHER" id="PTHR35789:SF1">
    <property type="entry name" value="SPORE GERMINATION PROTEIN B3"/>
    <property type="match status" value="1"/>
</dbReference>
<keyword evidence="5" id="KW-0472">Membrane</keyword>
<sequence length="407" mass="45705">MNRKWMFLLIILISAVFLSGCWSKKELTDLAFISAVGIDKNEDGKYVKTIQIINPGNVAGGLQGGGGGQAPSVSVFTATGDNILEAHFRASTKISRRLYQAHANLVVIGEQLVKEEGITDIFDAFERDPEFRPTTTVVIAHDTKAEDIIKTLTAIDKIPADKVINTLRTTEQAWGENININIQEAINTLESPGKELILTGFRLKGDAEQGKKMENIQSSTLDAYPEADGIAIFKEGKLIDWFHEEESRGTVWILDKMKETDVNINWENEKEAIGYHVIRQKTTVSADVKKGRPKMTIDIRAEGDIREVTVPVNLNDPHVLLSIEKAVEKEIKKEIEKAVQRAQENKSDIFGFGEAVHRSDPKAWKKLKKGWSDVSFPEVQVEVKVNAFIRRTGLRNKSYLYDMEKNR</sequence>
<organism evidence="10 11">
    <name type="scientific">Domibacillus antri</name>
    <dbReference type="NCBI Taxonomy" id="1714264"/>
    <lineage>
        <taxon>Bacteria</taxon>
        <taxon>Bacillati</taxon>
        <taxon>Bacillota</taxon>
        <taxon>Bacilli</taxon>
        <taxon>Bacillales</taxon>
        <taxon>Bacillaceae</taxon>
        <taxon>Domibacillus</taxon>
    </lineage>
</organism>
<dbReference type="STRING" id="1714264.BTO30_15085"/>
<evidence type="ECO:0000256" key="2">
    <source>
        <dbReference type="ARBA" id="ARBA00007886"/>
    </source>
</evidence>
<proteinExistence type="inferred from homology"/>
<evidence type="ECO:0000256" key="4">
    <source>
        <dbReference type="ARBA" id="ARBA00022729"/>
    </source>
</evidence>
<keyword evidence="7" id="KW-0449">Lipoprotein</keyword>
<dbReference type="EMBL" id="MSDU01000048">
    <property type="protein sequence ID" value="OLN21438.1"/>
    <property type="molecule type" value="Genomic_DNA"/>
</dbReference>
<evidence type="ECO:0000313" key="10">
    <source>
        <dbReference type="EMBL" id="OLN21438.1"/>
    </source>
</evidence>
<dbReference type="PANTHER" id="PTHR35789">
    <property type="entry name" value="SPORE GERMINATION PROTEIN B3"/>
    <property type="match status" value="1"/>
</dbReference>